<name>A0A8D8WKX0_9HEMI</name>
<keyword evidence="1" id="KW-0812">Transmembrane</keyword>
<evidence type="ECO:0000256" key="1">
    <source>
        <dbReference type="SAM" id="Phobius"/>
    </source>
</evidence>
<keyword evidence="1" id="KW-1133">Transmembrane helix</keyword>
<proteinExistence type="predicted"/>
<feature type="transmembrane region" description="Helical" evidence="1">
    <location>
        <begin position="96"/>
        <end position="118"/>
    </location>
</feature>
<accession>A0A8D8WKX0</accession>
<dbReference type="EMBL" id="HBUF01206511">
    <property type="protein sequence ID" value="CAG6664003.1"/>
    <property type="molecule type" value="Transcribed_RNA"/>
</dbReference>
<dbReference type="AlphaFoldDB" id="A0A8D8WKX0"/>
<reference evidence="2" key="1">
    <citation type="submission" date="2021-05" db="EMBL/GenBank/DDBJ databases">
        <authorList>
            <person name="Alioto T."/>
            <person name="Alioto T."/>
            <person name="Gomez Garrido J."/>
        </authorList>
    </citation>
    <scope>NUCLEOTIDE SEQUENCE</scope>
</reference>
<sequence length="124" mass="14062">MLLLQVSVHQFAHLLLLMLCLGWWKARHTGRVLQRVGGAGLDLVGVDVVSHAPWVDRVHRIGMIVCHHVRTRQRVLQVVPAATARYRGYGVRLSQIFFSLLLLQLLLCDQLLLLQVVLLQPGYL</sequence>
<organism evidence="2">
    <name type="scientific">Cacopsylla melanoneura</name>
    <dbReference type="NCBI Taxonomy" id="428564"/>
    <lineage>
        <taxon>Eukaryota</taxon>
        <taxon>Metazoa</taxon>
        <taxon>Ecdysozoa</taxon>
        <taxon>Arthropoda</taxon>
        <taxon>Hexapoda</taxon>
        <taxon>Insecta</taxon>
        <taxon>Pterygota</taxon>
        <taxon>Neoptera</taxon>
        <taxon>Paraneoptera</taxon>
        <taxon>Hemiptera</taxon>
        <taxon>Sternorrhyncha</taxon>
        <taxon>Psylloidea</taxon>
        <taxon>Psyllidae</taxon>
        <taxon>Psyllinae</taxon>
        <taxon>Cacopsylla</taxon>
    </lineage>
</organism>
<protein>
    <submittedName>
        <fullName evidence="2">Uncharacterized protein</fullName>
    </submittedName>
</protein>
<feature type="transmembrane region" description="Helical" evidence="1">
    <location>
        <begin position="6"/>
        <end position="24"/>
    </location>
</feature>
<keyword evidence="1" id="KW-0472">Membrane</keyword>
<evidence type="ECO:0000313" key="2">
    <source>
        <dbReference type="EMBL" id="CAG6664003.1"/>
    </source>
</evidence>